<feature type="transmembrane region" description="Helical" evidence="1">
    <location>
        <begin position="122"/>
        <end position="142"/>
    </location>
</feature>
<feature type="domain" description="VanZ-like" evidence="2">
    <location>
        <begin position="56"/>
        <end position="130"/>
    </location>
</feature>
<proteinExistence type="predicted"/>
<dbReference type="EMBL" id="VFQE01000001">
    <property type="protein sequence ID" value="TQN42681.1"/>
    <property type="molecule type" value="Genomic_DNA"/>
</dbReference>
<feature type="transmembrane region" description="Helical" evidence="1">
    <location>
        <begin position="61"/>
        <end position="80"/>
    </location>
</feature>
<keyword evidence="1" id="KW-0472">Membrane</keyword>
<feature type="transmembrane region" description="Helical" evidence="1">
    <location>
        <begin position="92"/>
        <end position="110"/>
    </location>
</feature>
<gene>
    <name evidence="3" type="ORF">FHU33_2087</name>
</gene>
<evidence type="ECO:0000259" key="2">
    <source>
        <dbReference type="Pfam" id="PF04892"/>
    </source>
</evidence>
<dbReference type="Proteomes" id="UP000319865">
    <property type="component" value="Unassembled WGS sequence"/>
</dbReference>
<dbReference type="RefSeq" id="WP_142025287.1">
    <property type="nucleotide sequence ID" value="NZ_VFQE01000001.1"/>
</dbReference>
<organism evidence="3 4">
    <name type="scientific">Blastococcus colisei</name>
    <dbReference type="NCBI Taxonomy" id="1564162"/>
    <lineage>
        <taxon>Bacteria</taxon>
        <taxon>Bacillati</taxon>
        <taxon>Actinomycetota</taxon>
        <taxon>Actinomycetes</taxon>
        <taxon>Geodermatophilales</taxon>
        <taxon>Geodermatophilaceae</taxon>
        <taxon>Blastococcus</taxon>
    </lineage>
</organism>
<keyword evidence="1" id="KW-0812">Transmembrane</keyword>
<keyword evidence="4" id="KW-1185">Reference proteome</keyword>
<dbReference type="InterPro" id="IPR006976">
    <property type="entry name" value="VanZ-like"/>
</dbReference>
<evidence type="ECO:0000313" key="3">
    <source>
        <dbReference type="EMBL" id="TQN42681.1"/>
    </source>
</evidence>
<dbReference type="AlphaFoldDB" id="A0A543PF27"/>
<evidence type="ECO:0000256" key="1">
    <source>
        <dbReference type="SAM" id="Phobius"/>
    </source>
</evidence>
<dbReference type="OrthoDB" id="5197638at2"/>
<protein>
    <submittedName>
        <fullName evidence="3">VanZ like protein</fullName>
    </submittedName>
</protein>
<accession>A0A543PF27</accession>
<keyword evidence="1" id="KW-1133">Transmembrane helix</keyword>
<feature type="transmembrane region" description="Helical" evidence="1">
    <location>
        <begin position="21"/>
        <end position="41"/>
    </location>
</feature>
<sequence length="157" mass="16606">MDHDRRRLVEPPTRRALDVGIGLATALVALLTLLPAGRGWAWGAPLSELHWYATGWDSHAAMLQLFGNLALLAPLAAIAVLRWPELATSRRLVGAGVAVAATIELLQWVLPLGRVVSPLDALLNATGAVLTGLGMAALRTALRQPTGRPPCPAVGRH</sequence>
<name>A0A543PF27_9ACTN</name>
<evidence type="ECO:0000313" key="4">
    <source>
        <dbReference type="Proteomes" id="UP000319865"/>
    </source>
</evidence>
<dbReference type="Pfam" id="PF04892">
    <property type="entry name" value="VanZ"/>
    <property type="match status" value="1"/>
</dbReference>
<comment type="caution">
    <text evidence="3">The sequence shown here is derived from an EMBL/GenBank/DDBJ whole genome shotgun (WGS) entry which is preliminary data.</text>
</comment>
<reference evidence="3 4" key="1">
    <citation type="submission" date="2019-06" db="EMBL/GenBank/DDBJ databases">
        <title>Sequencing the genomes of 1000 actinobacteria strains.</title>
        <authorList>
            <person name="Klenk H.-P."/>
        </authorList>
    </citation>
    <scope>NUCLEOTIDE SEQUENCE [LARGE SCALE GENOMIC DNA]</scope>
    <source>
        <strain evidence="3 4">DSM 46837</strain>
    </source>
</reference>